<sequence length="50" mass="5690">MSNSQCQRNTMEARANFEFRIFGRHRKVSEGIGRLGKISNGEFQVSNAMV</sequence>
<keyword evidence="2" id="KW-1185">Reference proteome</keyword>
<evidence type="ECO:0000313" key="2">
    <source>
        <dbReference type="Proteomes" id="UP000003688"/>
    </source>
</evidence>
<dbReference type="EMBL" id="ABOX02000069">
    <property type="protein sequence ID" value="EEF57409.1"/>
    <property type="molecule type" value="Genomic_DNA"/>
</dbReference>
<evidence type="ECO:0000313" key="1">
    <source>
        <dbReference type="EMBL" id="EEF57409.1"/>
    </source>
</evidence>
<dbReference type="Proteomes" id="UP000003688">
    <property type="component" value="Unassembled WGS sequence"/>
</dbReference>
<name>B9XRV0_PEDPL</name>
<protein>
    <submittedName>
        <fullName evidence="1">Uncharacterized protein</fullName>
    </submittedName>
</protein>
<reference evidence="1 2" key="1">
    <citation type="journal article" date="2011" name="J. Bacteriol.">
        <title>Genome sequence of 'Pedosphaera parvula' Ellin514, an aerobic Verrucomicrobial isolate from pasture soil.</title>
        <authorList>
            <person name="Kant R."/>
            <person name="van Passel M.W."/>
            <person name="Sangwan P."/>
            <person name="Palva A."/>
            <person name="Lucas S."/>
            <person name="Copeland A."/>
            <person name="Lapidus A."/>
            <person name="Glavina Del Rio T."/>
            <person name="Dalin E."/>
            <person name="Tice H."/>
            <person name="Bruce D."/>
            <person name="Goodwin L."/>
            <person name="Pitluck S."/>
            <person name="Chertkov O."/>
            <person name="Larimer F.W."/>
            <person name="Land M.L."/>
            <person name="Hauser L."/>
            <person name="Brettin T.S."/>
            <person name="Detter J.C."/>
            <person name="Han S."/>
            <person name="de Vos W.M."/>
            <person name="Janssen P.H."/>
            <person name="Smidt H."/>
        </authorList>
    </citation>
    <scope>NUCLEOTIDE SEQUENCE [LARGE SCALE GENOMIC DNA]</scope>
    <source>
        <strain evidence="1 2">Ellin514</strain>
    </source>
</reference>
<accession>B9XRV0</accession>
<gene>
    <name evidence="1" type="ORF">Cflav_PD0254</name>
</gene>
<proteinExistence type="predicted"/>
<comment type="caution">
    <text evidence="1">The sequence shown here is derived from an EMBL/GenBank/DDBJ whole genome shotgun (WGS) entry which is preliminary data.</text>
</comment>
<organism evidence="1 2">
    <name type="scientific">Pedosphaera parvula (strain Ellin514)</name>
    <dbReference type="NCBI Taxonomy" id="320771"/>
    <lineage>
        <taxon>Bacteria</taxon>
        <taxon>Pseudomonadati</taxon>
        <taxon>Verrucomicrobiota</taxon>
        <taxon>Pedosphaerae</taxon>
        <taxon>Pedosphaerales</taxon>
        <taxon>Pedosphaeraceae</taxon>
        <taxon>Pedosphaera</taxon>
    </lineage>
</organism>
<dbReference type="AlphaFoldDB" id="B9XRV0"/>